<name>A0A9Q1QXR8_9SOLA</name>
<dbReference type="PANTHER" id="PTHR31585">
    <property type="entry name" value="FOLATE-BIOPTERIN TRANSPORTER 1, CHLOROPLASTIC"/>
    <property type="match status" value="1"/>
</dbReference>
<evidence type="ECO:0000256" key="2">
    <source>
        <dbReference type="ARBA" id="ARBA00022448"/>
    </source>
</evidence>
<dbReference type="Proteomes" id="UP001152561">
    <property type="component" value="Unassembled WGS sequence"/>
</dbReference>
<evidence type="ECO:0000256" key="1">
    <source>
        <dbReference type="ARBA" id="ARBA00004141"/>
    </source>
</evidence>
<keyword evidence="4" id="KW-1133">Transmembrane helix</keyword>
<dbReference type="GO" id="GO:0016020">
    <property type="term" value="C:membrane"/>
    <property type="evidence" value="ECO:0007669"/>
    <property type="project" value="UniProtKB-SubCell"/>
</dbReference>
<dbReference type="Pfam" id="PF03092">
    <property type="entry name" value="BT1"/>
    <property type="match status" value="1"/>
</dbReference>
<evidence type="ECO:0000256" key="3">
    <source>
        <dbReference type="ARBA" id="ARBA00022692"/>
    </source>
</evidence>
<evidence type="ECO:0000256" key="5">
    <source>
        <dbReference type="ARBA" id="ARBA00023136"/>
    </source>
</evidence>
<organism evidence="6 7">
    <name type="scientific">Anisodus acutangulus</name>
    <dbReference type="NCBI Taxonomy" id="402998"/>
    <lineage>
        <taxon>Eukaryota</taxon>
        <taxon>Viridiplantae</taxon>
        <taxon>Streptophyta</taxon>
        <taxon>Embryophyta</taxon>
        <taxon>Tracheophyta</taxon>
        <taxon>Spermatophyta</taxon>
        <taxon>Magnoliopsida</taxon>
        <taxon>eudicotyledons</taxon>
        <taxon>Gunneridae</taxon>
        <taxon>Pentapetalae</taxon>
        <taxon>asterids</taxon>
        <taxon>lamiids</taxon>
        <taxon>Solanales</taxon>
        <taxon>Solanaceae</taxon>
        <taxon>Solanoideae</taxon>
        <taxon>Hyoscyameae</taxon>
        <taxon>Anisodus</taxon>
    </lineage>
</organism>
<sequence>MKDEQKVHPSESQLYSGITSIPWIVKPLWGLLTDAVPILGRQRGLSALCYQCPYLMVSPMNRGMNLAITPLFQIIQSKVRLNPYELHSIHLCCSSGIPDV</sequence>
<evidence type="ECO:0000256" key="4">
    <source>
        <dbReference type="ARBA" id="ARBA00022989"/>
    </source>
</evidence>
<keyword evidence="3" id="KW-0812">Transmembrane</keyword>
<comment type="caution">
    <text evidence="6">The sequence shown here is derived from an EMBL/GenBank/DDBJ whole genome shotgun (WGS) entry which is preliminary data.</text>
</comment>
<comment type="subcellular location">
    <subcellularLocation>
        <location evidence="1">Membrane</location>
        <topology evidence="1">Multi-pass membrane protein</topology>
    </subcellularLocation>
</comment>
<keyword evidence="2" id="KW-0813">Transport</keyword>
<evidence type="ECO:0000313" key="6">
    <source>
        <dbReference type="EMBL" id="KAJ8533567.1"/>
    </source>
</evidence>
<evidence type="ECO:0000313" key="7">
    <source>
        <dbReference type="Proteomes" id="UP001152561"/>
    </source>
</evidence>
<reference evidence="7" key="1">
    <citation type="journal article" date="2023" name="Proc. Natl. Acad. Sci. U.S.A.">
        <title>Genomic and structural basis for evolution of tropane alkaloid biosynthesis.</title>
        <authorList>
            <person name="Wanga Y.-J."/>
            <person name="Taina T."/>
            <person name="Yua J.-Y."/>
            <person name="Lia J."/>
            <person name="Xua B."/>
            <person name="Chenc J."/>
            <person name="D'Auriad J.C."/>
            <person name="Huanga J.-P."/>
            <person name="Huanga S.-X."/>
        </authorList>
    </citation>
    <scope>NUCLEOTIDE SEQUENCE [LARGE SCALE GENOMIC DNA]</scope>
    <source>
        <strain evidence="7">cv. KIB-2019</strain>
    </source>
</reference>
<dbReference type="EMBL" id="JAJAGQ010000019">
    <property type="protein sequence ID" value="KAJ8533567.1"/>
    <property type="molecule type" value="Genomic_DNA"/>
</dbReference>
<gene>
    <name evidence="6" type="ORF">K7X08_006891</name>
</gene>
<dbReference type="OrthoDB" id="754047at2759"/>
<dbReference type="AlphaFoldDB" id="A0A9Q1QXR8"/>
<keyword evidence="7" id="KW-1185">Reference proteome</keyword>
<accession>A0A9Q1QXR8</accession>
<protein>
    <submittedName>
        <fullName evidence="6">Uncharacterized protein</fullName>
    </submittedName>
</protein>
<dbReference type="InterPro" id="IPR039309">
    <property type="entry name" value="BT1"/>
</dbReference>
<keyword evidence="5" id="KW-0472">Membrane</keyword>
<proteinExistence type="predicted"/>
<dbReference type="PANTHER" id="PTHR31585:SF6">
    <property type="entry name" value="FOLATE-BIOPTERIN TRANSPORTER 2-RELATED"/>
    <property type="match status" value="1"/>
</dbReference>